<keyword evidence="6" id="KW-1185">Reference proteome</keyword>
<dbReference type="PANTHER" id="PTHR11533">
    <property type="entry name" value="PROTEASE M1 ZINC METALLOPROTEASE"/>
    <property type="match status" value="1"/>
</dbReference>
<feature type="coiled-coil region" evidence="1">
    <location>
        <begin position="762"/>
        <end position="789"/>
    </location>
</feature>
<evidence type="ECO:0000256" key="1">
    <source>
        <dbReference type="SAM" id="Coils"/>
    </source>
</evidence>
<dbReference type="InterPro" id="IPR045357">
    <property type="entry name" value="Aminopeptidase_N-like_N"/>
</dbReference>
<feature type="domain" description="Peptidase M1 membrane alanine aminopeptidase" evidence="3">
    <location>
        <begin position="236"/>
        <end position="439"/>
    </location>
</feature>
<gene>
    <name evidence="5" type="ORF">NSK_000805</name>
</gene>
<dbReference type="OrthoDB" id="79562at2759"/>
<evidence type="ECO:0000259" key="3">
    <source>
        <dbReference type="Pfam" id="PF01433"/>
    </source>
</evidence>
<keyword evidence="1" id="KW-0175">Coiled coil</keyword>
<dbReference type="GO" id="GO:0008270">
    <property type="term" value="F:zinc ion binding"/>
    <property type="evidence" value="ECO:0007669"/>
    <property type="project" value="InterPro"/>
</dbReference>
<protein>
    <submittedName>
        <fullName evidence="5">Uncharacterized protein</fullName>
    </submittedName>
</protein>
<dbReference type="GO" id="GO:0005615">
    <property type="term" value="C:extracellular space"/>
    <property type="evidence" value="ECO:0007669"/>
    <property type="project" value="TreeGrafter"/>
</dbReference>
<reference evidence="5 6" key="1">
    <citation type="submission" date="2019-01" db="EMBL/GenBank/DDBJ databases">
        <title>Nuclear Genome Assembly of the Microalgal Biofuel strain Nannochloropsis salina CCMP1776.</title>
        <authorList>
            <person name="Hovde B."/>
        </authorList>
    </citation>
    <scope>NUCLEOTIDE SEQUENCE [LARGE SCALE GENOMIC DNA]</scope>
    <source>
        <strain evidence="5 6">CCMP1776</strain>
    </source>
</reference>
<dbReference type="SUPFAM" id="SSF55486">
    <property type="entry name" value="Metalloproteases ('zincins'), catalytic domain"/>
    <property type="match status" value="1"/>
</dbReference>
<dbReference type="Pfam" id="PF01433">
    <property type="entry name" value="Peptidase_M1"/>
    <property type="match status" value="1"/>
</dbReference>
<dbReference type="InterPro" id="IPR042097">
    <property type="entry name" value="Aminopeptidase_N-like_N_sf"/>
</dbReference>
<dbReference type="Gene3D" id="2.60.40.1730">
    <property type="entry name" value="tricorn interacting facor f3 domain"/>
    <property type="match status" value="1"/>
</dbReference>
<feature type="region of interest" description="Disordered" evidence="2">
    <location>
        <begin position="794"/>
        <end position="913"/>
    </location>
</feature>
<dbReference type="InterPro" id="IPR027268">
    <property type="entry name" value="Peptidase_M4/M1_CTD_sf"/>
</dbReference>
<dbReference type="InterPro" id="IPR050344">
    <property type="entry name" value="Peptidase_M1_aminopeptidases"/>
</dbReference>
<accession>A0A4D9D799</accession>
<feature type="compositionally biased region" description="Acidic residues" evidence="2">
    <location>
        <begin position="824"/>
        <end position="836"/>
    </location>
</feature>
<feature type="domain" description="Aminopeptidase N-like N-terminal" evidence="4">
    <location>
        <begin position="18"/>
        <end position="169"/>
    </location>
</feature>
<dbReference type="Gene3D" id="1.10.390.10">
    <property type="entry name" value="Neutral Protease Domain 2"/>
    <property type="match status" value="1"/>
</dbReference>
<dbReference type="Proteomes" id="UP000355283">
    <property type="component" value="Unassembled WGS sequence"/>
</dbReference>
<evidence type="ECO:0000256" key="2">
    <source>
        <dbReference type="SAM" id="MobiDB-lite"/>
    </source>
</evidence>
<proteinExistence type="predicted"/>
<dbReference type="PANTHER" id="PTHR11533:SF299">
    <property type="entry name" value="AMINOPEPTIDASE"/>
    <property type="match status" value="1"/>
</dbReference>
<dbReference type="GO" id="GO:0006508">
    <property type="term" value="P:proteolysis"/>
    <property type="evidence" value="ECO:0007669"/>
    <property type="project" value="TreeGrafter"/>
</dbReference>
<dbReference type="AlphaFoldDB" id="A0A4D9D799"/>
<dbReference type="GO" id="GO:0005737">
    <property type="term" value="C:cytoplasm"/>
    <property type="evidence" value="ECO:0007669"/>
    <property type="project" value="TreeGrafter"/>
</dbReference>
<dbReference type="SUPFAM" id="SSF63737">
    <property type="entry name" value="Leukotriene A4 hydrolase N-terminal domain"/>
    <property type="match status" value="1"/>
</dbReference>
<dbReference type="GO" id="GO:0070006">
    <property type="term" value="F:metalloaminopeptidase activity"/>
    <property type="evidence" value="ECO:0007669"/>
    <property type="project" value="TreeGrafter"/>
</dbReference>
<sequence>MPREEVNEAADIHLDLTQIPQKTLKGVVHITFACRSPTEGRKVVLDAVAFAELAVDSLDASFSLSYRYDGKRVQVVWDNPWRVGEQRRIRVLYTVVAPVAGMHFCGDAGDGKGPTYILSDHETEKARYWLPCMDVPAVRTTASFFLTTRPEHLSFANGERVDSGEGAPGARPAWGQDTRTTCWRLDIPCPSYLLCVAAGALALFKEASEESKALLPGCPIAYIAPVGVEERNVRLAFEPTARMLHWIANKVGNGTFPFPKYYQVMGDAHESAMENISLVSWGLNWLMDETLLKEDRLVMNSINIHEIGHSYFGDCLVIQHFEHAFLKESWATYIECCWLEDTEGQDTFLFQLYTDLRAYITEVEDDYARPIVTRTYNSSWSMYDDHLYPGGSCRLHMLRKLLGDQVFWQAVRAYVDRNMHKVVETSDFRKCLEEVSGRSLLRGEWEYDEETKVITLSIKQGELEDSDREEDDDEEISLFDIAFTIEVYNREGVLETTLRPALTRTTRKVVVQAKVSRSPCYVHVNPQLAAVMTLDMECEEEILAATARRATDLPSRIWAYEQLIEEVATPSAMAHVRAKAEILTSLGSQNDVQDLELLLDICREHESSEGARNDPNLLETNIVGSGALRGLSYLRAAHPVGKHNTINAYKYLKTRLTDGGKREAQLSIRIVVVEAFARAASYVQDKSTREEAAEILAGLLMDEEQRTAEIAAWALSEFLPLEAEYYRSELFSLRHRLPVQEHFSLDRLLRDLDDEKEEATPLQKLKKKMERWEDRVGAWEEALEEHVADVDKHLLKNEGKGKGKVPSGRSRTPRGDESGSSEDSGSESESQNESESESGGSGGGKSEKGGEGGSGGVKTKSVHHHGHTRRRHRGGKGRGWRKDGGHKHGHHMRGGGRGGSGGGRGERGAQQAF</sequence>
<evidence type="ECO:0000313" key="6">
    <source>
        <dbReference type="Proteomes" id="UP000355283"/>
    </source>
</evidence>
<dbReference type="GO" id="GO:0042277">
    <property type="term" value="F:peptide binding"/>
    <property type="evidence" value="ECO:0007669"/>
    <property type="project" value="TreeGrafter"/>
</dbReference>
<feature type="compositionally biased region" description="Basic residues" evidence="2">
    <location>
        <begin position="860"/>
        <end position="894"/>
    </location>
</feature>
<evidence type="ECO:0000313" key="5">
    <source>
        <dbReference type="EMBL" id="TFJ87452.1"/>
    </source>
</evidence>
<dbReference type="GO" id="GO:0043171">
    <property type="term" value="P:peptide catabolic process"/>
    <property type="evidence" value="ECO:0007669"/>
    <property type="project" value="TreeGrafter"/>
</dbReference>
<dbReference type="GO" id="GO:0016020">
    <property type="term" value="C:membrane"/>
    <property type="evidence" value="ECO:0007669"/>
    <property type="project" value="TreeGrafter"/>
</dbReference>
<dbReference type="InterPro" id="IPR014782">
    <property type="entry name" value="Peptidase_M1_dom"/>
</dbReference>
<dbReference type="EMBL" id="SDOX01000005">
    <property type="protein sequence ID" value="TFJ87452.1"/>
    <property type="molecule type" value="Genomic_DNA"/>
</dbReference>
<evidence type="ECO:0000259" key="4">
    <source>
        <dbReference type="Pfam" id="PF17900"/>
    </source>
</evidence>
<name>A0A4D9D799_9STRA</name>
<organism evidence="5 6">
    <name type="scientific">Nannochloropsis salina CCMP1776</name>
    <dbReference type="NCBI Taxonomy" id="1027361"/>
    <lineage>
        <taxon>Eukaryota</taxon>
        <taxon>Sar</taxon>
        <taxon>Stramenopiles</taxon>
        <taxon>Ochrophyta</taxon>
        <taxon>Eustigmatophyceae</taxon>
        <taxon>Eustigmatales</taxon>
        <taxon>Monodopsidaceae</taxon>
        <taxon>Microchloropsis</taxon>
        <taxon>Microchloropsis salina</taxon>
    </lineage>
</organism>
<comment type="caution">
    <text evidence="5">The sequence shown here is derived from an EMBL/GenBank/DDBJ whole genome shotgun (WGS) entry which is preliminary data.</text>
</comment>
<dbReference type="Pfam" id="PF17900">
    <property type="entry name" value="Peptidase_M1_N"/>
    <property type="match status" value="1"/>
</dbReference>